<organism evidence="2 3">
    <name type="scientific">Paramecium octaurelia</name>
    <dbReference type="NCBI Taxonomy" id="43137"/>
    <lineage>
        <taxon>Eukaryota</taxon>
        <taxon>Sar</taxon>
        <taxon>Alveolata</taxon>
        <taxon>Ciliophora</taxon>
        <taxon>Intramacronucleata</taxon>
        <taxon>Oligohymenophorea</taxon>
        <taxon>Peniculida</taxon>
        <taxon>Parameciidae</taxon>
        <taxon>Paramecium</taxon>
    </lineage>
</organism>
<accession>A0A8S1VV26</accession>
<name>A0A8S1VV26_PAROT</name>
<dbReference type="Proteomes" id="UP000683925">
    <property type="component" value="Unassembled WGS sequence"/>
</dbReference>
<keyword evidence="3" id="KW-1185">Reference proteome</keyword>
<keyword evidence="1" id="KW-1133">Transmembrane helix</keyword>
<protein>
    <recommendedName>
        <fullName evidence="4">Transmembrane protein</fullName>
    </recommendedName>
</protein>
<dbReference type="OMA" id="QFEYFMA"/>
<keyword evidence="1" id="KW-0812">Transmembrane</keyword>
<evidence type="ECO:0000313" key="3">
    <source>
        <dbReference type="Proteomes" id="UP000683925"/>
    </source>
</evidence>
<dbReference type="OrthoDB" id="302878at2759"/>
<dbReference type="EMBL" id="CAJJDP010000072">
    <property type="protein sequence ID" value="CAD8179692.1"/>
    <property type="molecule type" value="Genomic_DNA"/>
</dbReference>
<feature type="transmembrane region" description="Helical" evidence="1">
    <location>
        <begin position="119"/>
        <end position="141"/>
    </location>
</feature>
<proteinExistence type="predicted"/>
<reference evidence="2" key="1">
    <citation type="submission" date="2021-01" db="EMBL/GenBank/DDBJ databases">
        <authorList>
            <consortium name="Genoscope - CEA"/>
            <person name="William W."/>
        </authorList>
    </citation>
    <scope>NUCLEOTIDE SEQUENCE</scope>
</reference>
<evidence type="ECO:0000313" key="2">
    <source>
        <dbReference type="EMBL" id="CAD8179692.1"/>
    </source>
</evidence>
<feature type="transmembrane region" description="Helical" evidence="1">
    <location>
        <begin position="81"/>
        <end position="99"/>
    </location>
</feature>
<dbReference type="AlphaFoldDB" id="A0A8S1VV26"/>
<evidence type="ECO:0008006" key="4">
    <source>
        <dbReference type="Google" id="ProtNLM"/>
    </source>
</evidence>
<evidence type="ECO:0000256" key="1">
    <source>
        <dbReference type="SAM" id="Phobius"/>
    </source>
</evidence>
<keyword evidence="1" id="KW-0472">Membrane</keyword>
<sequence>MNKFTLFFYDKNVEALYQSQALQHFRITHFNLLSKGYMVNFFFRCLTYLLNDELKRFYQNIGMLIFFIVADIFLNRHFISLRILSVISNHLLIIFFYLFDEDSDAAISHLKGVNQMGASFLITIGTEFPEASLQVIVITIIRIIFFLNQTKSLILYPLGSMVFVTICQVYFLYKYNEAMRAQFMLIQKDRQWERILEQLINKQSYIMLNFNESSFQFEYFMARNFSNCFKSKEDILNFLKEAQYQKNSLNNYIYEQMKQYQQERIDLYKKEIIVKQQRELIKLEFSIFFANQPTILIIFHKPKLRIQNAPPTIGSSVFFQYFVQLLKSLKKQLKQKPHYITFMKRIRLIEIHHNLQNSWEQTIQEINLCHVISKQAKYFPDIMVQIYIKNTINLKTNSDIFSLVLFKLFSNTNTYIIKFRYSQLEEDRIQLIVSGKFNSSVVLSFFELHKESLSRFVILTQATQYVIGMSFEQNPYIPFTGKNKKYIDQQI</sequence>
<gene>
    <name evidence="2" type="ORF">POCTA_138.1.T0730147</name>
</gene>
<feature type="transmembrane region" description="Helical" evidence="1">
    <location>
        <begin position="57"/>
        <end position="74"/>
    </location>
</feature>
<comment type="caution">
    <text evidence="2">The sequence shown here is derived from an EMBL/GenBank/DDBJ whole genome shotgun (WGS) entry which is preliminary data.</text>
</comment>
<feature type="transmembrane region" description="Helical" evidence="1">
    <location>
        <begin position="153"/>
        <end position="173"/>
    </location>
</feature>